<accession>A0A7L4UQA8</accession>
<evidence type="ECO:0000256" key="10">
    <source>
        <dbReference type="PIRSR" id="PIRSR600760-2"/>
    </source>
</evidence>
<comment type="caution">
    <text evidence="11">The sequence shown here is derived from an EMBL/GenBank/DDBJ whole genome shotgun (WGS) entry which is preliminary data.</text>
</comment>
<feature type="binding site" evidence="9">
    <location>
        <position position="215"/>
    </location>
    <ligand>
        <name>substrate</name>
    </ligand>
</feature>
<dbReference type="Gene3D" id="3.30.540.10">
    <property type="entry name" value="Fructose-1,6-Bisphosphatase, subunit A, domain 1"/>
    <property type="match status" value="1"/>
</dbReference>
<comment type="similarity">
    <text evidence="2 9">Belongs to the inositol monophosphatase superfamily. CysQ family.</text>
</comment>
<sequence length="258" mass="28895">MKSLMEIAIETAIVAGKRILEIYKEDDFQTELKEDDTPITRADKAAHEIITTELAKTAIPVISEEGKIKDYSERKEWQQFWLVDPLDGTKEFVKKNGEFTVNIALIENNKPTIGVIYVPVTGELYYGEVGEKAIKTQHKGTAEEIKLQLPLIKNRNDKCIVVGSRSFKDATTEQYIKEIPQEVEIVSRGSSLKLCMIAEGTADIYPRFVHLKEWDIAAGVAIVLASGGKVTNAETETKQEINFNSETLEAPFFIAKAK</sequence>
<dbReference type="Gene3D" id="3.40.190.80">
    <property type="match status" value="1"/>
</dbReference>
<feature type="binding site" evidence="9">
    <location>
        <position position="87"/>
    </location>
    <ligand>
        <name>Mg(2+)</name>
        <dbReference type="ChEBI" id="CHEBI:18420"/>
        <label>2</label>
    </ligand>
</feature>
<evidence type="ECO:0000256" key="4">
    <source>
        <dbReference type="ARBA" id="ARBA00022519"/>
    </source>
</evidence>
<comment type="function">
    <text evidence="9">Converts adenosine-3',5'-bisphosphate (PAP) to AMP.</text>
</comment>
<evidence type="ECO:0000256" key="8">
    <source>
        <dbReference type="ARBA" id="ARBA00023136"/>
    </source>
</evidence>
<keyword evidence="8 9" id="KW-0472">Membrane</keyword>
<reference evidence="11 12" key="1">
    <citation type="submission" date="2018-05" db="EMBL/GenBank/DDBJ databases">
        <title>Genomic Encyclopedia of Type Strains, Phase IV (KMG-IV): sequencing the most valuable type-strain genomes for metagenomic binning, comparative biology and taxonomic classification.</title>
        <authorList>
            <person name="Goeker M."/>
        </authorList>
    </citation>
    <scope>NUCLEOTIDE SEQUENCE [LARGE SCALE GENOMIC DNA]</scope>
    <source>
        <strain evidence="11 12">DSM 28579</strain>
    </source>
</reference>
<dbReference type="GO" id="GO:0005886">
    <property type="term" value="C:plasma membrane"/>
    <property type="evidence" value="ECO:0007669"/>
    <property type="project" value="UniProtKB-SubCell"/>
</dbReference>
<dbReference type="InterPro" id="IPR006240">
    <property type="entry name" value="CysQ"/>
</dbReference>
<dbReference type="GO" id="GO:0050427">
    <property type="term" value="P:3'-phosphoadenosine 5'-phosphosulfate metabolic process"/>
    <property type="evidence" value="ECO:0007669"/>
    <property type="project" value="TreeGrafter"/>
</dbReference>
<comment type="catalytic activity">
    <reaction evidence="1 9">
        <text>adenosine 3',5'-bisphosphate + H2O = AMP + phosphate</text>
        <dbReference type="Rhea" id="RHEA:10040"/>
        <dbReference type="ChEBI" id="CHEBI:15377"/>
        <dbReference type="ChEBI" id="CHEBI:43474"/>
        <dbReference type="ChEBI" id="CHEBI:58343"/>
        <dbReference type="ChEBI" id="CHEBI:456215"/>
        <dbReference type="EC" id="3.1.3.7"/>
    </reaction>
</comment>
<dbReference type="PANTHER" id="PTHR43028:SF5">
    <property type="entry name" value="3'(2'),5'-BISPHOSPHATE NUCLEOTIDASE 1"/>
    <property type="match status" value="1"/>
</dbReference>
<proteinExistence type="inferred from homology"/>
<keyword evidence="7 9" id="KW-0460">Magnesium</keyword>
<dbReference type="GO" id="GO:0000103">
    <property type="term" value="P:sulfate assimilation"/>
    <property type="evidence" value="ECO:0007669"/>
    <property type="project" value="TreeGrafter"/>
</dbReference>
<dbReference type="GO" id="GO:0046854">
    <property type="term" value="P:phosphatidylinositol phosphate biosynthetic process"/>
    <property type="evidence" value="ECO:0007669"/>
    <property type="project" value="InterPro"/>
</dbReference>
<dbReference type="EC" id="3.1.3.7" evidence="9"/>
<feature type="binding site" evidence="9">
    <location>
        <position position="86"/>
    </location>
    <ligand>
        <name>Mg(2+)</name>
        <dbReference type="ChEBI" id="CHEBI:18420"/>
        <label>1</label>
    </ligand>
</feature>
<feature type="binding site" evidence="9">
    <location>
        <position position="64"/>
    </location>
    <ligand>
        <name>substrate</name>
    </ligand>
</feature>
<dbReference type="InterPro" id="IPR020550">
    <property type="entry name" value="Inositol_monophosphatase_CS"/>
</dbReference>
<dbReference type="Proteomes" id="UP000251835">
    <property type="component" value="Unassembled WGS sequence"/>
</dbReference>
<dbReference type="PROSITE" id="PS00629">
    <property type="entry name" value="IMP_1"/>
    <property type="match status" value="1"/>
</dbReference>
<dbReference type="RefSeq" id="WP_116496338.1">
    <property type="nucleotide sequence ID" value="NZ_QENZ01000004.1"/>
</dbReference>
<evidence type="ECO:0000256" key="9">
    <source>
        <dbReference type="HAMAP-Rule" id="MF_02095"/>
    </source>
</evidence>
<dbReference type="Pfam" id="PF00459">
    <property type="entry name" value="Inositol_P"/>
    <property type="match status" value="1"/>
</dbReference>
<comment type="subcellular location">
    <subcellularLocation>
        <location evidence="9">Cell membrane</location>
        <topology evidence="9">Peripheral membrane protein</topology>
        <orientation evidence="9">Cytoplasmic side</orientation>
    </subcellularLocation>
</comment>
<feature type="binding site" evidence="9">
    <location>
        <begin position="86"/>
        <end position="89"/>
    </location>
    <ligand>
        <name>substrate</name>
    </ligand>
</feature>
<feature type="binding site" evidence="10">
    <location>
        <position position="84"/>
    </location>
    <ligand>
        <name>Mg(2+)</name>
        <dbReference type="ChEBI" id="CHEBI:18420"/>
        <label>1</label>
        <note>catalytic</note>
    </ligand>
</feature>
<evidence type="ECO:0000256" key="6">
    <source>
        <dbReference type="ARBA" id="ARBA00022801"/>
    </source>
</evidence>
<keyword evidence="5 9" id="KW-0479">Metal-binding</keyword>
<organism evidence="11 12">
    <name type="scientific">Balneicella halophila</name>
    <dbReference type="NCBI Taxonomy" id="1537566"/>
    <lineage>
        <taxon>Bacteria</taxon>
        <taxon>Pseudomonadati</taxon>
        <taxon>Bacteroidota</taxon>
        <taxon>Bacteroidia</taxon>
        <taxon>Bacteroidales</taxon>
        <taxon>Balneicellaceae</taxon>
        <taxon>Balneicella</taxon>
    </lineage>
</organism>
<feature type="binding site" evidence="9">
    <location>
        <position position="64"/>
    </location>
    <ligand>
        <name>Mg(2+)</name>
        <dbReference type="ChEBI" id="CHEBI:18420"/>
        <label>1</label>
    </ligand>
</feature>
<feature type="binding site" evidence="9">
    <location>
        <position position="84"/>
    </location>
    <ligand>
        <name>Mg(2+)</name>
        <dbReference type="ChEBI" id="CHEBI:18420"/>
        <label>1</label>
    </ligand>
</feature>
<gene>
    <name evidence="9" type="primary">cysQ</name>
    <name evidence="11" type="ORF">C7377_1098</name>
</gene>
<comment type="cofactor">
    <cofactor evidence="9 10">
        <name>Mg(2+)</name>
        <dbReference type="ChEBI" id="CHEBI:18420"/>
    </cofactor>
</comment>
<dbReference type="InterPro" id="IPR020583">
    <property type="entry name" value="Inositol_monoP_metal-BS"/>
</dbReference>
<evidence type="ECO:0000313" key="11">
    <source>
        <dbReference type="EMBL" id="PVX50782.1"/>
    </source>
</evidence>
<dbReference type="GO" id="GO:0008441">
    <property type="term" value="F:3'(2'),5'-bisphosphate nucleotidase activity"/>
    <property type="evidence" value="ECO:0007669"/>
    <property type="project" value="UniProtKB-UniRule"/>
</dbReference>
<evidence type="ECO:0000256" key="7">
    <source>
        <dbReference type="ARBA" id="ARBA00022842"/>
    </source>
</evidence>
<dbReference type="OrthoDB" id="9772456at2"/>
<feature type="binding site" evidence="9">
    <location>
        <position position="84"/>
    </location>
    <ligand>
        <name>Mg(2+)</name>
        <dbReference type="ChEBI" id="CHEBI:18420"/>
        <label>2</label>
    </ligand>
</feature>
<feature type="binding site" evidence="10">
    <location>
        <position position="64"/>
    </location>
    <ligand>
        <name>Mg(2+)</name>
        <dbReference type="ChEBI" id="CHEBI:18420"/>
        <label>1</label>
        <note>catalytic</note>
    </ligand>
</feature>
<dbReference type="PANTHER" id="PTHR43028">
    <property type="entry name" value="3'(2'),5'-BISPHOSPHATE NUCLEOTIDASE 1"/>
    <property type="match status" value="1"/>
</dbReference>
<evidence type="ECO:0000256" key="3">
    <source>
        <dbReference type="ARBA" id="ARBA00022475"/>
    </source>
</evidence>
<keyword evidence="3 9" id="KW-1003">Cell membrane</keyword>
<feature type="binding site" evidence="10">
    <location>
        <position position="215"/>
    </location>
    <ligand>
        <name>Mg(2+)</name>
        <dbReference type="ChEBI" id="CHEBI:18420"/>
        <label>1</label>
        <note>catalytic</note>
    </ligand>
</feature>
<keyword evidence="6 9" id="KW-0378">Hydrolase</keyword>
<feature type="binding site" evidence="10">
    <location>
        <position position="87"/>
    </location>
    <ligand>
        <name>Mg(2+)</name>
        <dbReference type="ChEBI" id="CHEBI:18420"/>
        <label>1</label>
        <note>catalytic</note>
    </ligand>
</feature>
<dbReference type="HAMAP" id="MF_02095">
    <property type="entry name" value="CysQ"/>
    <property type="match status" value="1"/>
</dbReference>
<dbReference type="SUPFAM" id="SSF56655">
    <property type="entry name" value="Carbohydrate phosphatase"/>
    <property type="match status" value="1"/>
</dbReference>
<evidence type="ECO:0000256" key="1">
    <source>
        <dbReference type="ARBA" id="ARBA00001625"/>
    </source>
</evidence>
<evidence type="ECO:0000256" key="5">
    <source>
        <dbReference type="ARBA" id="ARBA00022723"/>
    </source>
</evidence>
<dbReference type="PROSITE" id="PS00630">
    <property type="entry name" value="IMP_2"/>
    <property type="match status" value="1"/>
</dbReference>
<dbReference type="InterPro" id="IPR050725">
    <property type="entry name" value="CysQ/Inositol_MonoPase"/>
</dbReference>
<dbReference type="PRINTS" id="PR00377">
    <property type="entry name" value="IMPHPHTASES"/>
</dbReference>
<dbReference type="CDD" id="cd01638">
    <property type="entry name" value="CysQ"/>
    <property type="match status" value="1"/>
</dbReference>
<dbReference type="GO" id="GO:0000287">
    <property type="term" value="F:magnesium ion binding"/>
    <property type="evidence" value="ECO:0007669"/>
    <property type="project" value="UniProtKB-UniRule"/>
</dbReference>
<dbReference type="InterPro" id="IPR000760">
    <property type="entry name" value="Inositol_monophosphatase-like"/>
</dbReference>
<dbReference type="AlphaFoldDB" id="A0A7L4UQA8"/>
<feature type="binding site" evidence="10">
    <location>
        <position position="86"/>
    </location>
    <ligand>
        <name>Mg(2+)</name>
        <dbReference type="ChEBI" id="CHEBI:18420"/>
        <label>1</label>
        <note>catalytic</note>
    </ligand>
</feature>
<evidence type="ECO:0000256" key="2">
    <source>
        <dbReference type="ARBA" id="ARBA00005289"/>
    </source>
</evidence>
<keyword evidence="12" id="KW-1185">Reference proteome</keyword>
<keyword evidence="4" id="KW-0997">Cell inner membrane</keyword>
<name>A0A7L4UQA8_BALHA</name>
<feature type="binding site" evidence="9">
    <location>
        <position position="215"/>
    </location>
    <ligand>
        <name>Mg(2+)</name>
        <dbReference type="ChEBI" id="CHEBI:18420"/>
        <label>2</label>
    </ligand>
</feature>
<dbReference type="EMBL" id="QENZ01000004">
    <property type="protein sequence ID" value="PVX50782.1"/>
    <property type="molecule type" value="Genomic_DNA"/>
</dbReference>
<dbReference type="NCBIfam" id="TIGR01331">
    <property type="entry name" value="bisphos_cysQ"/>
    <property type="match status" value="1"/>
</dbReference>
<evidence type="ECO:0000313" key="12">
    <source>
        <dbReference type="Proteomes" id="UP000251835"/>
    </source>
</evidence>
<protein>
    <recommendedName>
        <fullName evidence="9">3'(2'),5'-bisphosphate nucleotidase CysQ</fullName>
        <ecNumber evidence="9">3.1.3.7</ecNumber>
    </recommendedName>
    <alternativeName>
        <fullName evidence="9">3'(2'),5-bisphosphonucleoside 3'(2')-phosphohydrolase</fullName>
    </alternativeName>
    <alternativeName>
        <fullName evidence="9">3'-phosphoadenosine 5'-phosphate phosphatase</fullName>
        <shortName evidence="9">PAP phosphatase</shortName>
    </alternativeName>
</protein>